<dbReference type="STRING" id="1085623.GNIT_2252"/>
<feature type="domain" description="FlgO" evidence="2">
    <location>
        <begin position="48"/>
        <end position="181"/>
    </location>
</feature>
<organism evidence="3 4">
    <name type="scientific">Glaciecola nitratireducens (strain JCM 12485 / KCTC 12276 / FR1064)</name>
    <dbReference type="NCBI Taxonomy" id="1085623"/>
    <lineage>
        <taxon>Bacteria</taxon>
        <taxon>Pseudomonadati</taxon>
        <taxon>Pseudomonadota</taxon>
        <taxon>Gammaproteobacteria</taxon>
        <taxon>Alteromonadales</taxon>
        <taxon>Alteromonadaceae</taxon>
        <taxon>Brumicola</taxon>
    </lineage>
</organism>
<keyword evidence="4" id="KW-1185">Reference proteome</keyword>
<dbReference type="EMBL" id="CP003060">
    <property type="protein sequence ID" value="AEP30353.1"/>
    <property type="molecule type" value="Genomic_DNA"/>
</dbReference>
<feature type="signal peptide" evidence="1">
    <location>
        <begin position="1"/>
        <end position="20"/>
    </location>
</feature>
<dbReference type="KEGG" id="gni:GNIT_2252"/>
<feature type="chain" id="PRO_5003467899" description="FlgO domain-containing protein" evidence="1">
    <location>
        <begin position="21"/>
        <end position="201"/>
    </location>
</feature>
<dbReference type="AlphaFoldDB" id="G4QKQ0"/>
<evidence type="ECO:0000313" key="4">
    <source>
        <dbReference type="Proteomes" id="UP000009282"/>
    </source>
</evidence>
<dbReference type="InterPro" id="IPR041215">
    <property type="entry name" value="FlgO_dom"/>
</dbReference>
<accession>G4QKQ0</accession>
<dbReference type="PROSITE" id="PS51257">
    <property type="entry name" value="PROKAR_LIPOPROTEIN"/>
    <property type="match status" value="1"/>
</dbReference>
<sequence length="201" mass="22400">MQKLWFVVLVSALISGCSSANWQNTDSDKSVTQAPYRHPSNTLHSHVEQLARQLFSTSQTFDASQTLAVGTILPTMLNSGESLPEHSALGLQIQESLMTFATQAGLKVIEYKTMPSIKISDNADYMLSRNVNDLTKDIATDYFLTGTYTLQENSTMVNIRLIQVPENIVIAAATDYVPNDVMWSQSKVTLIKNNQIYRNAY</sequence>
<protein>
    <recommendedName>
        <fullName evidence="2">FlgO domain-containing protein</fullName>
    </recommendedName>
</protein>
<dbReference type="InterPro" id="IPR014549">
    <property type="entry name" value="FlgO"/>
</dbReference>
<dbReference type="RefSeq" id="WP_014109226.1">
    <property type="nucleotide sequence ID" value="NC_016041.1"/>
</dbReference>
<dbReference type="HOGENOM" id="CLU_119056_0_0_6"/>
<dbReference type="Proteomes" id="UP000009282">
    <property type="component" value="Chromosome"/>
</dbReference>
<reference evidence="3 4" key="1">
    <citation type="journal article" date="2011" name="J. Bacteriol.">
        <title>Complete genome sequence of seawater bacterium Glaciecola nitratireducens FR1064T.</title>
        <authorList>
            <person name="Bian F."/>
            <person name="Qin Q.L."/>
            <person name="Xie B.B."/>
            <person name="Shu Y.L."/>
            <person name="Zhang X.Y."/>
            <person name="Yu Y."/>
            <person name="Chen B."/>
            <person name="Chen X.L."/>
            <person name="Zhou B.C."/>
            <person name="Zhang Y.Z."/>
        </authorList>
    </citation>
    <scope>NUCLEOTIDE SEQUENCE [LARGE SCALE GENOMIC DNA]</scope>
    <source>
        <strain evidence="4">JCM 12485 / KCTC 12276 / FR1064</strain>
    </source>
</reference>
<dbReference type="eggNOG" id="COG5616">
    <property type="taxonomic scope" value="Bacteria"/>
</dbReference>
<keyword evidence="1" id="KW-0732">Signal</keyword>
<evidence type="ECO:0000259" key="2">
    <source>
        <dbReference type="Pfam" id="PF17680"/>
    </source>
</evidence>
<dbReference type="PIRSF" id="PIRSF028688">
    <property type="entry name" value="UCP_imp_028688"/>
    <property type="match status" value="1"/>
</dbReference>
<gene>
    <name evidence="3" type="ordered locus">GNIT_2252</name>
</gene>
<dbReference type="Pfam" id="PF17680">
    <property type="entry name" value="FlgO"/>
    <property type="match status" value="1"/>
</dbReference>
<dbReference type="OrthoDB" id="6385614at2"/>
<evidence type="ECO:0000256" key="1">
    <source>
        <dbReference type="SAM" id="SignalP"/>
    </source>
</evidence>
<proteinExistence type="predicted"/>
<name>G4QKQ0_GLANF</name>
<evidence type="ECO:0000313" key="3">
    <source>
        <dbReference type="EMBL" id="AEP30353.1"/>
    </source>
</evidence>